<proteinExistence type="predicted"/>
<dbReference type="HOGENOM" id="CLU_1146147_0_0_6"/>
<dbReference type="eggNOG" id="ENOG5033D0H">
    <property type="taxonomic scope" value="Bacteria"/>
</dbReference>
<evidence type="ECO:0000313" key="2">
    <source>
        <dbReference type="Proteomes" id="UP000005090"/>
    </source>
</evidence>
<name>H8GHJ7_METAL</name>
<sequence length="242" mass="27708">MVEKIYVISRLGMLNADLILSLILDFFKKRDISTSGYTLYGDEVHLEEVTSILKKKSRHTFLLNGNGFEIHLASVLRYQVDILSISAEYGKNMFWDDWITSISEQVKVVQAWLVDADYDYWQNAEDPLQYISHGRPWEHLPKRSNGLPPPLEKQIIDTLNNPGRRQFCMGYLEAIGAVMWLGDDFWSLTGANKNNLLKQSWLKSREIPNGLLRIQVGNTLFSTASVGSDAIQLMLRGLLFPR</sequence>
<organism evidence="1 2">
    <name type="scientific">Methylomicrobium album BG8</name>
    <dbReference type="NCBI Taxonomy" id="686340"/>
    <lineage>
        <taxon>Bacteria</taxon>
        <taxon>Pseudomonadati</taxon>
        <taxon>Pseudomonadota</taxon>
        <taxon>Gammaproteobacteria</taxon>
        <taxon>Methylococcales</taxon>
        <taxon>Methylococcaceae</taxon>
        <taxon>Methylomicrobium</taxon>
    </lineage>
</organism>
<protein>
    <submittedName>
        <fullName evidence="1">Uncharacterized protein</fullName>
    </submittedName>
</protein>
<dbReference type="AlphaFoldDB" id="H8GHJ7"/>
<evidence type="ECO:0000313" key="1">
    <source>
        <dbReference type="EMBL" id="EIC30149.1"/>
    </source>
</evidence>
<dbReference type="Proteomes" id="UP000005090">
    <property type="component" value="Chromosome"/>
</dbReference>
<dbReference type="RefSeq" id="WP_005372595.1">
    <property type="nucleotide sequence ID" value="NZ_CM001475.1"/>
</dbReference>
<dbReference type="EMBL" id="CM001475">
    <property type="protein sequence ID" value="EIC30149.1"/>
    <property type="molecule type" value="Genomic_DNA"/>
</dbReference>
<keyword evidence="2" id="KW-1185">Reference proteome</keyword>
<gene>
    <name evidence="1" type="ORF">Metal_2427</name>
</gene>
<accession>H8GHJ7</accession>
<reference evidence="1 2" key="1">
    <citation type="journal article" date="2013" name="Genome Announc.">
        <title>Genome Sequence of the Obligate Gammaproteobacterial Methanotroph Methylomicrobium album Strain BG8.</title>
        <authorList>
            <person name="Kits K.D."/>
            <person name="Kalyuzhnaya M.G."/>
            <person name="Klotz M.G."/>
            <person name="Jetten M.S."/>
            <person name="Op den Camp H.J."/>
            <person name="Vuilleumier S."/>
            <person name="Bringel F."/>
            <person name="Dispirito A.A."/>
            <person name="Murrell J.C."/>
            <person name="Bruce D."/>
            <person name="Cheng J.F."/>
            <person name="Copeland A."/>
            <person name="Goodwin L."/>
            <person name="Hauser L."/>
            <person name="Lajus A."/>
            <person name="Land M.L."/>
            <person name="Lapidus A."/>
            <person name="Lucas S."/>
            <person name="Medigue C."/>
            <person name="Pitluck S."/>
            <person name="Woyke T."/>
            <person name="Zeytun A."/>
            <person name="Stein L.Y."/>
        </authorList>
    </citation>
    <scope>NUCLEOTIDE SEQUENCE [LARGE SCALE GENOMIC DNA]</scope>
    <source>
        <strain evidence="1 2">BG8</strain>
    </source>
</reference>